<feature type="non-terminal residue" evidence="1">
    <location>
        <position position="62"/>
    </location>
</feature>
<accession>A0AAN5CWE7</accession>
<sequence length="62" mass="7317">QRVSSVCDKQENDSLQLSVYVNPSFVIRENERLREEMKKCKDELDQTTRTFKTALALKNRKV</sequence>
<dbReference type="EMBL" id="BTRK01000005">
    <property type="protein sequence ID" value="GMR52266.1"/>
    <property type="molecule type" value="Genomic_DNA"/>
</dbReference>
<proteinExistence type="predicted"/>
<reference evidence="2" key="1">
    <citation type="submission" date="2022-10" db="EMBL/GenBank/DDBJ databases">
        <title>Genome assembly of Pristionchus species.</title>
        <authorList>
            <person name="Yoshida K."/>
            <person name="Sommer R.J."/>
        </authorList>
    </citation>
    <scope>NUCLEOTIDE SEQUENCE [LARGE SCALE GENOMIC DNA]</scope>
    <source>
        <strain evidence="2">RS5460</strain>
    </source>
</reference>
<evidence type="ECO:0000313" key="2">
    <source>
        <dbReference type="Proteomes" id="UP001328107"/>
    </source>
</evidence>
<protein>
    <submittedName>
        <fullName evidence="1">Uncharacterized protein</fullName>
    </submittedName>
</protein>
<name>A0AAN5CWE7_9BILA</name>
<gene>
    <name evidence="1" type="ORF">PMAYCL1PPCAC_22461</name>
</gene>
<dbReference type="Proteomes" id="UP001328107">
    <property type="component" value="Unassembled WGS sequence"/>
</dbReference>
<dbReference type="AlphaFoldDB" id="A0AAN5CWE7"/>
<organism evidence="1 2">
    <name type="scientific">Pristionchus mayeri</name>
    <dbReference type="NCBI Taxonomy" id="1317129"/>
    <lineage>
        <taxon>Eukaryota</taxon>
        <taxon>Metazoa</taxon>
        <taxon>Ecdysozoa</taxon>
        <taxon>Nematoda</taxon>
        <taxon>Chromadorea</taxon>
        <taxon>Rhabditida</taxon>
        <taxon>Rhabditina</taxon>
        <taxon>Diplogasteromorpha</taxon>
        <taxon>Diplogasteroidea</taxon>
        <taxon>Neodiplogasteridae</taxon>
        <taxon>Pristionchus</taxon>
    </lineage>
</organism>
<feature type="non-terminal residue" evidence="1">
    <location>
        <position position="1"/>
    </location>
</feature>
<comment type="caution">
    <text evidence="1">The sequence shown here is derived from an EMBL/GenBank/DDBJ whole genome shotgun (WGS) entry which is preliminary data.</text>
</comment>
<evidence type="ECO:0000313" key="1">
    <source>
        <dbReference type="EMBL" id="GMR52266.1"/>
    </source>
</evidence>
<keyword evidence="2" id="KW-1185">Reference proteome</keyword>